<evidence type="ECO:0000313" key="4">
    <source>
        <dbReference type="Proteomes" id="UP000198897"/>
    </source>
</evidence>
<feature type="domain" description="YrhK" evidence="2">
    <location>
        <begin position="33"/>
        <end position="89"/>
    </location>
</feature>
<dbReference type="Proteomes" id="UP000198897">
    <property type="component" value="Unassembled WGS sequence"/>
</dbReference>
<reference evidence="4" key="1">
    <citation type="submission" date="2016-10" db="EMBL/GenBank/DDBJ databases">
        <authorList>
            <person name="Varghese N."/>
            <person name="Submissions S."/>
        </authorList>
    </citation>
    <scope>NUCLEOTIDE SEQUENCE [LARGE SCALE GENOMIC DNA]</scope>
    <source>
        <strain evidence="4">FP5</strain>
    </source>
</reference>
<dbReference type="EMBL" id="FOOG01000035">
    <property type="protein sequence ID" value="SFG32580.1"/>
    <property type="molecule type" value="Genomic_DNA"/>
</dbReference>
<dbReference type="OrthoDB" id="2135402at2"/>
<keyword evidence="1" id="KW-0812">Transmembrane</keyword>
<dbReference type="Pfam" id="PF14145">
    <property type="entry name" value="YrhK"/>
    <property type="match status" value="1"/>
</dbReference>
<evidence type="ECO:0000256" key="1">
    <source>
        <dbReference type="SAM" id="Phobius"/>
    </source>
</evidence>
<keyword evidence="1" id="KW-0472">Membrane</keyword>
<protein>
    <submittedName>
        <fullName evidence="3">YrhK-like protein</fullName>
    </submittedName>
</protein>
<accession>A0A1I2QX05</accession>
<dbReference type="AlphaFoldDB" id="A0A1I2QX05"/>
<sequence>MSNLPNEKADVQKHSKDQYVDIEMGKHDLFFKKSYEVLYTVNDFLLGLWFLIGSVCFYFEATKTWGVSLFVLGSLQMLIRPTIRLAHRIHLKNIYRKEYENKQKESLSSH</sequence>
<dbReference type="InterPro" id="IPR025424">
    <property type="entry name" value="YrhK_domain"/>
</dbReference>
<evidence type="ECO:0000313" key="3">
    <source>
        <dbReference type="EMBL" id="SFG32580.1"/>
    </source>
</evidence>
<organism evidence="3 4">
    <name type="scientific">Halobacillus alkaliphilus</name>
    <dbReference type="NCBI Taxonomy" id="396056"/>
    <lineage>
        <taxon>Bacteria</taxon>
        <taxon>Bacillati</taxon>
        <taxon>Bacillota</taxon>
        <taxon>Bacilli</taxon>
        <taxon>Bacillales</taxon>
        <taxon>Bacillaceae</taxon>
        <taxon>Halobacillus</taxon>
    </lineage>
</organism>
<keyword evidence="1" id="KW-1133">Transmembrane helix</keyword>
<name>A0A1I2QX05_9BACI</name>
<feature type="transmembrane region" description="Helical" evidence="1">
    <location>
        <begin position="37"/>
        <end position="59"/>
    </location>
</feature>
<evidence type="ECO:0000259" key="2">
    <source>
        <dbReference type="Pfam" id="PF14145"/>
    </source>
</evidence>
<dbReference type="RefSeq" id="WP_089753370.1">
    <property type="nucleotide sequence ID" value="NZ_FOOG01000035.1"/>
</dbReference>
<keyword evidence="4" id="KW-1185">Reference proteome</keyword>
<gene>
    <name evidence="3" type="ORF">SAMN05216353_1351</name>
</gene>
<proteinExistence type="predicted"/>